<evidence type="ECO:0000256" key="1">
    <source>
        <dbReference type="SAM" id="MobiDB-lite"/>
    </source>
</evidence>
<dbReference type="AlphaFoldDB" id="A0A6A5SF05"/>
<accession>A0A6A5SF05</accession>
<keyword evidence="3" id="KW-1185">Reference proteome</keyword>
<feature type="region of interest" description="Disordered" evidence="1">
    <location>
        <begin position="99"/>
        <end position="128"/>
    </location>
</feature>
<reference evidence="2" key="1">
    <citation type="journal article" date="2020" name="Stud. Mycol.">
        <title>101 Dothideomycetes genomes: a test case for predicting lifestyles and emergence of pathogens.</title>
        <authorList>
            <person name="Haridas S."/>
            <person name="Albert R."/>
            <person name="Binder M."/>
            <person name="Bloem J."/>
            <person name="Labutti K."/>
            <person name="Salamov A."/>
            <person name="Andreopoulos B."/>
            <person name="Baker S."/>
            <person name="Barry K."/>
            <person name="Bills G."/>
            <person name="Bluhm B."/>
            <person name="Cannon C."/>
            <person name="Castanera R."/>
            <person name="Culley D."/>
            <person name="Daum C."/>
            <person name="Ezra D."/>
            <person name="Gonzalez J."/>
            <person name="Henrissat B."/>
            <person name="Kuo A."/>
            <person name="Liang C."/>
            <person name="Lipzen A."/>
            <person name="Lutzoni F."/>
            <person name="Magnuson J."/>
            <person name="Mondo S."/>
            <person name="Nolan M."/>
            <person name="Ohm R."/>
            <person name="Pangilinan J."/>
            <person name="Park H.-J."/>
            <person name="Ramirez L."/>
            <person name="Alfaro M."/>
            <person name="Sun H."/>
            <person name="Tritt A."/>
            <person name="Yoshinaga Y."/>
            <person name="Zwiers L.-H."/>
            <person name="Turgeon B."/>
            <person name="Goodwin S."/>
            <person name="Spatafora J."/>
            <person name="Crous P."/>
            <person name="Grigoriev I."/>
        </authorList>
    </citation>
    <scope>NUCLEOTIDE SEQUENCE</scope>
    <source>
        <strain evidence="2">CBS 161.51</strain>
    </source>
</reference>
<feature type="region of interest" description="Disordered" evidence="1">
    <location>
        <begin position="199"/>
        <end position="220"/>
    </location>
</feature>
<proteinExistence type="predicted"/>
<protein>
    <submittedName>
        <fullName evidence="2">Uncharacterized protein</fullName>
    </submittedName>
</protein>
<dbReference type="OrthoDB" id="10623773at2759"/>
<gene>
    <name evidence="2" type="ORF">EJ02DRAFT_436554</name>
</gene>
<evidence type="ECO:0000313" key="3">
    <source>
        <dbReference type="Proteomes" id="UP000800038"/>
    </source>
</evidence>
<sequence length="329" mass="36604">MGRNLRAHAAFSIGSDSSYVCNDNLLVSAMNSTGTQLNHRSHFQPSDMCREDGRNFEGFSTLSLRDHISTPNLAADRGSSLDFKHSSLNAPYCPEIPAEAASRRRRSAVEERKHIHDASTAKKTHSKYRFDYQEHPEDTDRDVRHDARNTLLSTASFVSTDAGEIAEEYIRATSSLRHTLRESLCMGDSISERLLTPRSGATSVSRNPSEFELDNTSSPALSREAHHDAAIQTLARAAFTDETHGSTRSSSLIPHAARRHGKVSWQEGIAIRKPQRVSLISSSGQEYGRGNHVQGYLSAKFVTKIGEDPLKEQARKRNILKGVFFVRRT</sequence>
<evidence type="ECO:0000313" key="2">
    <source>
        <dbReference type="EMBL" id="KAF1939221.1"/>
    </source>
</evidence>
<dbReference type="Proteomes" id="UP000800038">
    <property type="component" value="Unassembled WGS sequence"/>
</dbReference>
<organism evidence="2 3">
    <name type="scientific">Clathrospora elynae</name>
    <dbReference type="NCBI Taxonomy" id="706981"/>
    <lineage>
        <taxon>Eukaryota</taxon>
        <taxon>Fungi</taxon>
        <taxon>Dikarya</taxon>
        <taxon>Ascomycota</taxon>
        <taxon>Pezizomycotina</taxon>
        <taxon>Dothideomycetes</taxon>
        <taxon>Pleosporomycetidae</taxon>
        <taxon>Pleosporales</taxon>
        <taxon>Diademaceae</taxon>
        <taxon>Clathrospora</taxon>
    </lineage>
</organism>
<name>A0A6A5SF05_9PLEO</name>
<dbReference type="EMBL" id="ML976086">
    <property type="protein sequence ID" value="KAF1939221.1"/>
    <property type="molecule type" value="Genomic_DNA"/>
</dbReference>
<feature type="compositionally biased region" description="Basic and acidic residues" evidence="1">
    <location>
        <begin position="107"/>
        <end position="120"/>
    </location>
</feature>